<gene>
    <name evidence="2" type="ORF">HCZ30_00075</name>
</gene>
<evidence type="ECO:0000313" key="2">
    <source>
        <dbReference type="EMBL" id="NIY70825.1"/>
    </source>
</evidence>
<dbReference type="Gene3D" id="2.120.10.30">
    <property type="entry name" value="TolB, C-terminal domain"/>
    <property type="match status" value="1"/>
</dbReference>
<dbReference type="RefSeq" id="WP_167635722.1">
    <property type="nucleotide sequence ID" value="NZ_JAATOP010000001.1"/>
</dbReference>
<dbReference type="PANTHER" id="PTHR19328:SF55">
    <property type="entry name" value="BLR6566 PROTEIN"/>
    <property type="match status" value="1"/>
</dbReference>
<evidence type="ECO:0000259" key="1">
    <source>
        <dbReference type="Pfam" id="PF22807"/>
    </source>
</evidence>
<sequence length="429" mass="46334">MELIAKATAVVGGTVAFIRRLGSPSHQAFGATPDIPEAKKQGIMTLKMPAAEGWKDGRLPTCAPGLKVNAFASGLDHPRWIEVLPNGDVLVAESKEQAGPPKTFMDHAAQATMRRVKAIGKSANRVTLWRDADGDGTAEIREVFVENQNQPFGMALVGNRFYLGNTDGIRVFDFAVGDTALQGEGEKLVDFKPHGHWTRSLLVSPDQTKIYAGVGSLTNIADQGMEAEEGRAAIWELDVATNDARVFASGLRNPVGMAWEPVTGKLWTVVNERDGLGDETPPDYLTSVEDGGFYGWPYSYWDRIVDDRVEQDVQKVANSTKPDYALGGHTASLGLCWMPEGTLPGFGDGMVIGQHGSWNRSKLSGYKLIFVPFKDGKPSGPSRDILSGFLSDDEKLAYGRPVGVTIGPDGKSLLMADDVGDIIWRVTAA</sequence>
<comment type="caution">
    <text evidence="2">The sequence shown here is derived from an EMBL/GenBank/DDBJ whole genome shotgun (WGS) entry which is preliminary data.</text>
</comment>
<accession>A0ABX0VTW0</accession>
<feature type="domain" description="Pyrroloquinoline quinone-dependent pyranose dehydrogenase beta-propeller" evidence="1">
    <location>
        <begin position="317"/>
        <end position="423"/>
    </location>
</feature>
<protein>
    <submittedName>
        <fullName evidence="2">Sorbosone dehydrogenase family protein</fullName>
    </submittedName>
</protein>
<dbReference type="Proteomes" id="UP000709466">
    <property type="component" value="Unassembled WGS sequence"/>
</dbReference>
<dbReference type="PANTHER" id="PTHR19328">
    <property type="entry name" value="HEDGEHOG-INTERACTING PROTEIN"/>
    <property type="match status" value="1"/>
</dbReference>
<dbReference type="Pfam" id="PF22807">
    <property type="entry name" value="TrAA12"/>
    <property type="match status" value="2"/>
</dbReference>
<name>A0ABX0VTW0_9RHOB</name>
<feature type="domain" description="Pyrroloquinoline quinone-dependent pyranose dehydrogenase beta-propeller" evidence="1">
    <location>
        <begin position="131"/>
        <end position="276"/>
    </location>
</feature>
<organism evidence="2 3">
    <name type="scientific">Marivivens donghaensis</name>
    <dbReference type="NCBI Taxonomy" id="1699413"/>
    <lineage>
        <taxon>Bacteria</taxon>
        <taxon>Pseudomonadati</taxon>
        <taxon>Pseudomonadota</taxon>
        <taxon>Alphaproteobacteria</taxon>
        <taxon>Rhodobacterales</taxon>
        <taxon>Paracoccaceae</taxon>
        <taxon>Marivivens group</taxon>
        <taxon>Marivivens</taxon>
    </lineage>
</organism>
<proteinExistence type="predicted"/>
<keyword evidence="3" id="KW-1185">Reference proteome</keyword>
<dbReference type="SUPFAM" id="SSF50952">
    <property type="entry name" value="Soluble quinoprotein glucose dehydrogenase"/>
    <property type="match status" value="1"/>
</dbReference>
<dbReference type="InterPro" id="IPR011042">
    <property type="entry name" value="6-blade_b-propeller_TolB-like"/>
</dbReference>
<dbReference type="InterPro" id="IPR011041">
    <property type="entry name" value="Quinoprot_gluc/sorb_DH_b-prop"/>
</dbReference>
<dbReference type="EMBL" id="JAATOP010000001">
    <property type="protein sequence ID" value="NIY70825.1"/>
    <property type="molecule type" value="Genomic_DNA"/>
</dbReference>
<reference evidence="2 3" key="1">
    <citation type="submission" date="2020-03" db="EMBL/GenBank/DDBJ databases">
        <title>Bacterial isolates of synthetic phycosphere.</title>
        <authorList>
            <person name="Fu H."/>
            <person name="Moran M.A."/>
        </authorList>
    </citation>
    <scope>NUCLEOTIDE SEQUENCE [LARGE SCALE GENOMIC DNA]</scope>
    <source>
        <strain evidence="2 3">HF1</strain>
    </source>
</reference>
<dbReference type="InterPro" id="IPR054539">
    <property type="entry name" value="Beta-prop_PDH"/>
</dbReference>
<evidence type="ECO:0000313" key="3">
    <source>
        <dbReference type="Proteomes" id="UP000709466"/>
    </source>
</evidence>